<proteinExistence type="predicted"/>
<sequence length="210" mass="24611">MKYNGFYFWMFKSPMKKILAEKYGREYAADIMKKSKKVYRELVEKADDIGNDNPMAYNELFALAFVAPYVASEKKIPPETVQEMMRRSLYHIKWYFAKTDLNTDKGKAENKKSVVKYAKWYTPEKEAKYPTSFKVDFIGQPYEGACYYRITRCPICSYARNLGVSELMPLFCELDEVMITLQHGVLHRKQTLANGGEYCDYFITGDKERT</sequence>
<dbReference type="EMBL" id="PRLD01000033">
    <property type="protein sequence ID" value="RAW54139.1"/>
    <property type="molecule type" value="Genomic_DNA"/>
</dbReference>
<name>A0A329TY22_9FIRM</name>
<evidence type="ECO:0000313" key="2">
    <source>
        <dbReference type="Proteomes" id="UP000251281"/>
    </source>
</evidence>
<dbReference type="AlphaFoldDB" id="A0A329TY22"/>
<accession>A0A329TY22</accession>
<dbReference type="Proteomes" id="UP000251281">
    <property type="component" value="Unassembled WGS sequence"/>
</dbReference>
<gene>
    <name evidence="1" type="ORF">C4N24_14610</name>
</gene>
<dbReference type="Pfam" id="PF14196">
    <property type="entry name" value="ATC_hydrolase"/>
    <property type="match status" value="1"/>
</dbReference>
<comment type="caution">
    <text evidence="1">The sequence shown here is derived from an EMBL/GenBank/DDBJ whole genome shotgun (WGS) entry which is preliminary data.</text>
</comment>
<evidence type="ECO:0008006" key="3">
    <source>
        <dbReference type="Google" id="ProtNLM"/>
    </source>
</evidence>
<organism evidence="1 2">
    <name type="scientific">Faecalibacterium prausnitzii</name>
    <dbReference type="NCBI Taxonomy" id="853"/>
    <lineage>
        <taxon>Bacteria</taxon>
        <taxon>Bacillati</taxon>
        <taxon>Bacillota</taxon>
        <taxon>Clostridia</taxon>
        <taxon>Eubacteriales</taxon>
        <taxon>Oscillospiraceae</taxon>
        <taxon>Faecalibacterium</taxon>
    </lineage>
</organism>
<reference evidence="1 2" key="1">
    <citation type="submission" date="2018-02" db="EMBL/GenBank/DDBJ databases">
        <title>Complete genome sequencing of Faecalibacterium prausnitzii strains isolated from the human gut.</title>
        <authorList>
            <person name="Fitzgerald B.C."/>
            <person name="Shkoporov A.N."/>
            <person name="Ross P.R."/>
            <person name="Hill C."/>
        </authorList>
    </citation>
    <scope>NUCLEOTIDE SEQUENCE [LARGE SCALE GENOMIC DNA]</scope>
    <source>
        <strain evidence="1 2">APC923/51-1</strain>
    </source>
</reference>
<dbReference type="RefSeq" id="WP_112092000.1">
    <property type="nucleotide sequence ID" value="NZ_PRLD01000033.1"/>
</dbReference>
<evidence type="ECO:0000313" key="1">
    <source>
        <dbReference type="EMBL" id="RAW54139.1"/>
    </source>
</evidence>
<protein>
    <recommendedName>
        <fullName evidence="3">L-2-amino-thiazoline-4-carboxylic acid hydrolase</fullName>
    </recommendedName>
</protein>
<dbReference type="InterPro" id="IPR026002">
    <property type="entry name" value="ATC_hydrolase-like"/>
</dbReference>